<organism evidence="3 4">
    <name type="scientific">Euplotes crassus</name>
    <dbReference type="NCBI Taxonomy" id="5936"/>
    <lineage>
        <taxon>Eukaryota</taxon>
        <taxon>Sar</taxon>
        <taxon>Alveolata</taxon>
        <taxon>Ciliophora</taxon>
        <taxon>Intramacronucleata</taxon>
        <taxon>Spirotrichea</taxon>
        <taxon>Hypotrichia</taxon>
        <taxon>Euplotida</taxon>
        <taxon>Euplotidae</taxon>
        <taxon>Moneuplotes</taxon>
    </lineage>
</organism>
<evidence type="ECO:0000313" key="3">
    <source>
        <dbReference type="EMBL" id="CAI2360014.1"/>
    </source>
</evidence>
<evidence type="ECO:0008006" key="5">
    <source>
        <dbReference type="Google" id="ProtNLM"/>
    </source>
</evidence>
<dbReference type="AlphaFoldDB" id="A0AAD1X447"/>
<comment type="caution">
    <text evidence="3">The sequence shown here is derived from an EMBL/GenBank/DDBJ whole genome shotgun (WGS) entry which is preliminary data.</text>
</comment>
<accession>A0AAD1X447</accession>
<sequence>MPQLGSNREQRLQQARNKIASLNKSVNQPYNQTVEPVLGRNLPSDQFMKHKLAPVMTNSYTNQRRTRNKNTGVNLSMDLKSMNHNPIKNLSLPMNTSKISEKNISPCPYAGNKPISTMTPLKNGNKSRNHGKSSATMAIPKNVRPLPIHNKQDVFDEWGAVLRHQDEIDQKLQQQQFEKMKLRQVNYKKELDKQSKEFQDRKKGALGDKLKREEELRKYQERIQEQKVKNEQAMRERLLNNQKSAALASLSELESRKKQDLLMKNMEINRQRDQMKIEHEREQALKREKIAQKKKEETNYHHILAEQEREKKQKQLQDKEADKHFLADETNRLEKDDAERSKFFKKLKDIQVKNDEKQKSLLKYMQQDKASLNAAQDEKNYIKSIQIGDKKALHKELTEKLTKDKNIKNNFQVLSMQLKEKEMAKKAEREQQNLYKQQFEQEVTQIQREETDARNKQKIRQQEYNKALNNQLKEKNKKSKYAVLMSEYERSVNNNDISAYQNMDLGTLSAKLPGFSSHSSQDKYIDKSLNSDTKETTVNGRYNDCICPPEKQNSRNIQDKIRLRNNTKLKDAALRSFENFGDGKGIQISDNSPNRNRLERVRDNMEKQDAMKYRANTNNRGYGFEQILAKNPPTTRENEHMLASKSAPKFEKAKNLYEYNFKAPGNY</sequence>
<dbReference type="Proteomes" id="UP001295684">
    <property type="component" value="Unassembled WGS sequence"/>
</dbReference>
<reference evidence="3" key="1">
    <citation type="submission" date="2023-07" db="EMBL/GenBank/DDBJ databases">
        <authorList>
            <consortium name="AG Swart"/>
            <person name="Singh M."/>
            <person name="Singh A."/>
            <person name="Seah K."/>
            <person name="Emmerich C."/>
        </authorList>
    </citation>
    <scope>NUCLEOTIDE SEQUENCE</scope>
    <source>
        <strain evidence="3">DP1</strain>
    </source>
</reference>
<feature type="coiled-coil region" evidence="1">
    <location>
        <begin position="429"/>
        <end position="456"/>
    </location>
</feature>
<evidence type="ECO:0000256" key="1">
    <source>
        <dbReference type="SAM" id="Coils"/>
    </source>
</evidence>
<protein>
    <recommendedName>
        <fullName evidence="5">Trichohyalin-plectin-homology domain-containing protein</fullName>
    </recommendedName>
</protein>
<name>A0AAD1X447_EUPCR</name>
<proteinExistence type="predicted"/>
<evidence type="ECO:0000256" key="2">
    <source>
        <dbReference type="SAM" id="MobiDB-lite"/>
    </source>
</evidence>
<feature type="region of interest" description="Disordered" evidence="2">
    <location>
        <begin position="293"/>
        <end position="320"/>
    </location>
</feature>
<gene>
    <name evidence="3" type="ORF">ECRASSUSDP1_LOCUS1309</name>
</gene>
<keyword evidence="4" id="KW-1185">Reference proteome</keyword>
<dbReference type="EMBL" id="CAMPGE010001236">
    <property type="protein sequence ID" value="CAI2360014.1"/>
    <property type="molecule type" value="Genomic_DNA"/>
</dbReference>
<keyword evidence="1" id="KW-0175">Coiled coil</keyword>
<evidence type="ECO:0000313" key="4">
    <source>
        <dbReference type="Proteomes" id="UP001295684"/>
    </source>
</evidence>